<evidence type="ECO:0000313" key="2">
    <source>
        <dbReference type="Proteomes" id="UP001501565"/>
    </source>
</evidence>
<sequence>MSKIITTYTQLVQDSQEYGSDDEHMVSRATFDLEFDGEVYSNCTIDIKQTVGSDYNNGPLEISNLQGYEGPNDWSKLQYNTEILYRSLIGSQGSCINFSCGSSNIRMLNNTFDIKRTFQYEVENNSELSGGW</sequence>
<comment type="caution">
    <text evidence="1">The sequence shown here is derived from an EMBL/GenBank/DDBJ whole genome shotgun (WGS) entry which is preliminary data.</text>
</comment>
<protein>
    <submittedName>
        <fullName evidence="1">Uncharacterized protein</fullName>
    </submittedName>
</protein>
<gene>
    <name evidence="1" type="ORF">GCM10022277_37900</name>
</gene>
<proteinExistence type="predicted"/>
<evidence type="ECO:0000313" key="1">
    <source>
        <dbReference type="EMBL" id="GAA3938032.1"/>
    </source>
</evidence>
<name>A0ABP7N612_9GAMM</name>
<dbReference type="Proteomes" id="UP001501565">
    <property type="component" value="Unassembled WGS sequence"/>
</dbReference>
<dbReference type="RefSeq" id="WP_344800192.1">
    <property type="nucleotide sequence ID" value="NZ_BAABBN010000012.1"/>
</dbReference>
<keyword evidence="2" id="KW-1185">Reference proteome</keyword>
<dbReference type="EMBL" id="BAABBN010000012">
    <property type="protein sequence ID" value="GAA3938032.1"/>
    <property type="molecule type" value="Genomic_DNA"/>
</dbReference>
<reference evidence="2" key="1">
    <citation type="journal article" date="2019" name="Int. J. Syst. Evol. Microbiol.">
        <title>The Global Catalogue of Microorganisms (GCM) 10K type strain sequencing project: providing services to taxonomists for standard genome sequencing and annotation.</title>
        <authorList>
            <consortium name="The Broad Institute Genomics Platform"/>
            <consortium name="The Broad Institute Genome Sequencing Center for Infectious Disease"/>
            <person name="Wu L."/>
            <person name="Ma J."/>
        </authorList>
    </citation>
    <scope>NUCLEOTIDE SEQUENCE [LARGE SCALE GENOMIC DNA]</scope>
    <source>
        <strain evidence="2">JCM 17551</strain>
    </source>
</reference>
<accession>A0ABP7N612</accession>
<organism evidence="1 2">
    <name type="scientific">Litoribacillus peritrichatus</name>
    <dbReference type="NCBI Taxonomy" id="718191"/>
    <lineage>
        <taxon>Bacteria</taxon>
        <taxon>Pseudomonadati</taxon>
        <taxon>Pseudomonadota</taxon>
        <taxon>Gammaproteobacteria</taxon>
        <taxon>Oceanospirillales</taxon>
        <taxon>Oceanospirillaceae</taxon>
        <taxon>Litoribacillus</taxon>
    </lineage>
</organism>